<dbReference type="AlphaFoldDB" id="A0A1W1H998"/>
<dbReference type="RefSeq" id="WP_186441462.1">
    <property type="nucleotide sequence ID" value="NZ_LT828551.1"/>
</dbReference>
<accession>A0A1W1H998</accession>
<evidence type="ECO:0000313" key="2">
    <source>
        <dbReference type="EMBL" id="SLM29057.1"/>
    </source>
</evidence>
<organism evidence="2 3">
    <name type="scientific">Desulfamplus magnetovallimortis</name>
    <dbReference type="NCBI Taxonomy" id="1246637"/>
    <lineage>
        <taxon>Bacteria</taxon>
        <taxon>Pseudomonadati</taxon>
        <taxon>Thermodesulfobacteriota</taxon>
        <taxon>Desulfobacteria</taxon>
        <taxon>Desulfobacterales</taxon>
        <taxon>Desulfobacteraceae</taxon>
        <taxon>Desulfamplus</taxon>
    </lineage>
</organism>
<proteinExistence type="predicted"/>
<sequence>MAIENDIVLVYLEDTPVFFARVESIWPDVKRDWFNIELLVLQIPLKVVVWTLKDLYINGGEFFMGGKRMRIEVVESPEDDFDEEEEEKPKVSRNSNGFYEISAKKKNTVEKHSIMEPSEIEESESLSALDEEKLHTDGDAEKSRIVSFNEFLKKKNQE</sequence>
<dbReference type="EMBL" id="FWEV01000076">
    <property type="protein sequence ID" value="SLM29057.1"/>
    <property type="molecule type" value="Genomic_DNA"/>
</dbReference>
<evidence type="ECO:0000256" key="1">
    <source>
        <dbReference type="SAM" id="MobiDB-lite"/>
    </source>
</evidence>
<feature type="compositionally biased region" description="Acidic residues" evidence="1">
    <location>
        <begin position="76"/>
        <end position="86"/>
    </location>
</feature>
<feature type="compositionally biased region" description="Basic and acidic residues" evidence="1">
    <location>
        <begin position="130"/>
        <end position="140"/>
    </location>
</feature>
<feature type="region of interest" description="Disordered" evidence="1">
    <location>
        <begin position="114"/>
        <end position="140"/>
    </location>
</feature>
<keyword evidence="3" id="KW-1185">Reference proteome</keyword>
<evidence type="ECO:0000313" key="3">
    <source>
        <dbReference type="Proteomes" id="UP000191931"/>
    </source>
</evidence>
<reference evidence="2 3" key="1">
    <citation type="submission" date="2017-03" db="EMBL/GenBank/DDBJ databases">
        <authorList>
            <person name="Afonso C.L."/>
            <person name="Miller P.J."/>
            <person name="Scott M.A."/>
            <person name="Spackman E."/>
            <person name="Goraichik I."/>
            <person name="Dimitrov K.M."/>
            <person name="Suarez D.L."/>
            <person name="Swayne D.E."/>
        </authorList>
    </citation>
    <scope>NUCLEOTIDE SEQUENCE [LARGE SCALE GENOMIC DNA]</scope>
    <source>
        <strain evidence="2">PRJEB14757</strain>
    </source>
</reference>
<gene>
    <name evidence="2" type="ORF">MTBBW1_1670073</name>
</gene>
<name>A0A1W1H998_9BACT</name>
<feature type="region of interest" description="Disordered" evidence="1">
    <location>
        <begin position="76"/>
        <end position="95"/>
    </location>
</feature>
<dbReference type="Proteomes" id="UP000191931">
    <property type="component" value="Unassembled WGS sequence"/>
</dbReference>
<dbReference type="STRING" id="1246637.MTBBW1_1670073"/>
<protein>
    <submittedName>
        <fullName evidence="2">Uncharacterized protein</fullName>
    </submittedName>
</protein>